<dbReference type="InterPro" id="IPR036249">
    <property type="entry name" value="Thioredoxin-like_sf"/>
</dbReference>
<gene>
    <name evidence="4" type="ORF">SAMN04488042_10779</name>
</gene>
<evidence type="ECO:0000256" key="1">
    <source>
        <dbReference type="PIRNR" id="PIRNR006386"/>
    </source>
</evidence>
<dbReference type="EC" id="5.99.1.4" evidence="1"/>
<proteinExistence type="inferred from homology"/>
<keyword evidence="1 4" id="KW-0413">Isomerase</keyword>
<dbReference type="SUPFAM" id="SSF52833">
    <property type="entry name" value="Thioredoxin-like"/>
    <property type="match status" value="1"/>
</dbReference>
<dbReference type="OrthoDB" id="5244108at2"/>
<dbReference type="InterPro" id="IPR044087">
    <property type="entry name" value="NahD-like"/>
</dbReference>
<dbReference type="GO" id="GO:0006749">
    <property type="term" value="P:glutathione metabolic process"/>
    <property type="evidence" value="ECO:0007669"/>
    <property type="project" value="TreeGrafter"/>
</dbReference>
<comment type="similarity">
    <text evidence="1">Belongs to the GST superfamily. NadH family.</text>
</comment>
<dbReference type="PANTHER" id="PTHR42943:SF2">
    <property type="entry name" value="GLUTATHIONE S-TRANSFERASE KAPPA 1"/>
    <property type="match status" value="1"/>
</dbReference>
<name>A0A1I4QQX6_9RHOB</name>
<dbReference type="InterPro" id="IPR001853">
    <property type="entry name" value="DSBA-like_thioredoxin_dom"/>
</dbReference>
<keyword evidence="5" id="KW-1185">Reference proteome</keyword>
<evidence type="ECO:0000313" key="5">
    <source>
        <dbReference type="Proteomes" id="UP000199144"/>
    </source>
</evidence>
<dbReference type="RefSeq" id="WP_093094791.1">
    <property type="nucleotide sequence ID" value="NZ_FOTQ01000007.1"/>
</dbReference>
<dbReference type="Pfam" id="PF01323">
    <property type="entry name" value="DSBA"/>
    <property type="match status" value="1"/>
</dbReference>
<dbReference type="EMBL" id="FOTQ01000007">
    <property type="protein sequence ID" value="SFM42110.1"/>
    <property type="molecule type" value="Genomic_DNA"/>
</dbReference>
<evidence type="ECO:0000259" key="3">
    <source>
        <dbReference type="Pfam" id="PF01323"/>
    </source>
</evidence>
<dbReference type="PIRSF" id="PIRSF006386">
    <property type="entry name" value="HCCAis_GSTk"/>
    <property type="match status" value="1"/>
</dbReference>
<comment type="catalytic activity">
    <reaction evidence="1">
        <text>2-hydroxychromene-2-carboxylate = (3E)-4-(2-hydroxyphenyl)-2-oxobut-3-enoate</text>
        <dbReference type="Rhea" id="RHEA:27401"/>
        <dbReference type="ChEBI" id="CHEBI:59350"/>
        <dbReference type="ChEBI" id="CHEBI:59353"/>
        <dbReference type="EC" id="5.99.1.4"/>
    </reaction>
</comment>
<dbReference type="GO" id="GO:0004602">
    <property type="term" value="F:glutathione peroxidase activity"/>
    <property type="evidence" value="ECO:0007669"/>
    <property type="project" value="TreeGrafter"/>
</dbReference>
<reference evidence="4 5" key="1">
    <citation type="submission" date="2016-10" db="EMBL/GenBank/DDBJ databases">
        <authorList>
            <person name="de Groot N.N."/>
        </authorList>
    </citation>
    <scope>NUCLEOTIDE SEQUENCE [LARGE SCALE GENOMIC DNA]</scope>
    <source>
        <strain evidence="4 5">DSM 15283</strain>
    </source>
</reference>
<dbReference type="PANTHER" id="PTHR42943">
    <property type="entry name" value="GLUTATHIONE S-TRANSFERASE KAPPA"/>
    <property type="match status" value="1"/>
</dbReference>
<dbReference type="Gene3D" id="3.40.30.10">
    <property type="entry name" value="Glutaredoxin"/>
    <property type="match status" value="1"/>
</dbReference>
<sequence>MPEITFWYAIGSTYSYLTVMRLSDVAQTTGLTFHWQPFNVRAIMIEQDNIPFARKPARAAHMWRDIERRAPRYGLSPKLPAPYPLEAFDLANQVAILGVREGWARDYTIATYQRWFEQGQPAGSEPNLSDTLRAIGQDPDRVLPLAQTDDILAAYDKATDDARARGIFGAPSFTVGEELFWGDDRLEDAIDWALK</sequence>
<evidence type="ECO:0000256" key="2">
    <source>
        <dbReference type="PIRSR" id="PIRSR006386-1"/>
    </source>
</evidence>
<feature type="active site" description="Nucleophile" evidence="2">
    <location>
        <position position="12"/>
    </location>
</feature>
<dbReference type="AlphaFoldDB" id="A0A1I4QQX6"/>
<dbReference type="GO" id="GO:0004364">
    <property type="term" value="F:glutathione transferase activity"/>
    <property type="evidence" value="ECO:0007669"/>
    <property type="project" value="TreeGrafter"/>
</dbReference>
<dbReference type="InterPro" id="IPR014440">
    <property type="entry name" value="HCCAis_GSTk"/>
</dbReference>
<dbReference type="Proteomes" id="UP000199144">
    <property type="component" value="Unassembled WGS sequence"/>
</dbReference>
<dbReference type="STRING" id="254406.SAMN04488042_10779"/>
<evidence type="ECO:0000313" key="4">
    <source>
        <dbReference type="EMBL" id="SFM42110.1"/>
    </source>
</evidence>
<accession>A0A1I4QQX6</accession>
<dbReference type="InterPro" id="IPR051924">
    <property type="entry name" value="GST_Kappa/NadH"/>
</dbReference>
<protein>
    <recommendedName>
        <fullName evidence="1">2-hydroxychromene-2-carboxylate isomerase</fullName>
        <ecNumber evidence="1">5.99.1.4</ecNumber>
    </recommendedName>
</protein>
<organism evidence="4 5">
    <name type="scientific">Shimia aestuarii</name>
    <dbReference type="NCBI Taxonomy" id="254406"/>
    <lineage>
        <taxon>Bacteria</taxon>
        <taxon>Pseudomonadati</taxon>
        <taxon>Pseudomonadota</taxon>
        <taxon>Alphaproteobacteria</taxon>
        <taxon>Rhodobacterales</taxon>
        <taxon>Roseobacteraceae</taxon>
    </lineage>
</organism>
<dbReference type="GO" id="GO:1901170">
    <property type="term" value="P:naphthalene catabolic process"/>
    <property type="evidence" value="ECO:0007669"/>
    <property type="project" value="InterPro"/>
</dbReference>
<dbReference type="CDD" id="cd03022">
    <property type="entry name" value="DsbA_HCCA_Iso"/>
    <property type="match status" value="1"/>
</dbReference>
<dbReference type="GO" id="GO:0018845">
    <property type="term" value="F:2-hydroxychromene-2-carboxylate isomerase activity"/>
    <property type="evidence" value="ECO:0007669"/>
    <property type="project" value="UniProtKB-UniRule"/>
</dbReference>
<feature type="domain" description="DSBA-like thioredoxin" evidence="3">
    <location>
        <begin position="4"/>
        <end position="187"/>
    </location>
</feature>